<gene>
    <name evidence="1" type="ORF">J0M35_17810</name>
</gene>
<evidence type="ECO:0000313" key="2">
    <source>
        <dbReference type="Proteomes" id="UP000664277"/>
    </source>
</evidence>
<dbReference type="Proteomes" id="UP000664277">
    <property type="component" value="Unassembled WGS sequence"/>
</dbReference>
<protein>
    <submittedName>
        <fullName evidence="1">Uncharacterized protein</fullName>
    </submittedName>
</protein>
<dbReference type="AlphaFoldDB" id="A0A8J7TMJ0"/>
<proteinExistence type="predicted"/>
<reference evidence="1" key="1">
    <citation type="submission" date="2021-02" db="EMBL/GenBank/DDBJ databases">
        <title>Genome-Resolved Metagenomics of a Microbial Community Performing Photosynthetic Biological Nutrient Removal.</title>
        <authorList>
            <person name="Mcdaniel E.A."/>
        </authorList>
    </citation>
    <scope>NUCLEOTIDE SEQUENCE</scope>
    <source>
        <strain evidence="1">UWPOB_OBS1</strain>
    </source>
</reference>
<name>A0A8J7TMJ0_9BACT</name>
<evidence type="ECO:0000313" key="1">
    <source>
        <dbReference type="EMBL" id="MBN8662230.1"/>
    </source>
</evidence>
<sequence length="606" mass="66279">MDSSRSPIDRTFVSPGSNLDAGDYLLPDIKSAKKDQPARPQSYLDRTVEDLTSTAAKLALGEDDKTARSHDEVEKYSKMFIKAVPLFLGRRVGLASSIGVWGSDEAKPQDSLGVQMQDFTLGAAKGAALKGTMHFMGNINSSPAMKGIAMGITDRTSQTALTRENWLDGNGDASMAAGVNATLRTALDPRAMAMDAALFGASEFTIGKLNYVSKGALYRHPALPMMATGGVFGLGSGASEELFRQRRDGEDFDMSKIMYRASMAASVNALAAGVGGLDRAARMRIDPEAQVNAAKIGSEKPSGPVPERVARFNELDARQLELKNSPLTIKEPLNEVAYSAEIVSNGQVKPVLFRLTDTPEMKARFNNELFDYQLHRSLAPGTESRAVVPVEVVINGQKKQGYLQELSGRSFEEGLRAEANFTFGLTSDRAAARVLRNDPFLRSQYEKVWIERMLMAEWDNHSHNLLLGRGNRMSNIDFADALPNARYTSDYTPYWGKTASRVSLLNDRLISQFSGKPISAESHDMVKSFVRDFDTPSGRSALTGAGHSAGQIDGLLGRARWFSESGRMPQRDMPNVFVQASLRALYLLRKGQSLRFESGVNEKPAH</sequence>
<organism evidence="1 2">
    <name type="scientific">Candidatus Obscuribacter phosphatis</name>
    <dbReference type="NCBI Taxonomy" id="1906157"/>
    <lineage>
        <taxon>Bacteria</taxon>
        <taxon>Bacillati</taxon>
        <taxon>Candidatus Melainabacteria</taxon>
        <taxon>Candidatus Obscuribacterales</taxon>
        <taxon>Candidatus Obscuribacteraceae</taxon>
        <taxon>Candidatus Obscuribacter</taxon>
    </lineage>
</organism>
<comment type="caution">
    <text evidence="1">The sequence shown here is derived from an EMBL/GenBank/DDBJ whole genome shotgun (WGS) entry which is preliminary data.</text>
</comment>
<dbReference type="EMBL" id="JAFLCK010000033">
    <property type="protein sequence ID" value="MBN8662230.1"/>
    <property type="molecule type" value="Genomic_DNA"/>
</dbReference>
<accession>A0A8J7TMJ0</accession>